<evidence type="ECO:0000313" key="1">
    <source>
        <dbReference type="EMBL" id="GAH83736.1"/>
    </source>
</evidence>
<dbReference type="AlphaFoldDB" id="X1IMR0"/>
<reference evidence="1" key="1">
    <citation type="journal article" date="2014" name="Front. Microbiol.">
        <title>High frequency of phylogenetically diverse reductive dehalogenase-homologous genes in deep subseafloor sedimentary metagenomes.</title>
        <authorList>
            <person name="Kawai M."/>
            <person name="Futagami T."/>
            <person name="Toyoda A."/>
            <person name="Takaki Y."/>
            <person name="Nishi S."/>
            <person name="Hori S."/>
            <person name="Arai W."/>
            <person name="Tsubouchi T."/>
            <person name="Morono Y."/>
            <person name="Uchiyama I."/>
            <person name="Ito T."/>
            <person name="Fujiyama A."/>
            <person name="Inagaki F."/>
            <person name="Takami H."/>
        </authorList>
    </citation>
    <scope>NUCLEOTIDE SEQUENCE</scope>
    <source>
        <strain evidence="1">Expedition CK06-06</strain>
    </source>
</reference>
<proteinExistence type="predicted"/>
<comment type="caution">
    <text evidence="1">The sequence shown here is derived from an EMBL/GenBank/DDBJ whole genome shotgun (WGS) entry which is preliminary data.</text>
</comment>
<feature type="non-terminal residue" evidence="1">
    <location>
        <position position="1"/>
    </location>
</feature>
<name>X1IMR0_9ZZZZ</name>
<gene>
    <name evidence="1" type="ORF">S03H2_59630</name>
</gene>
<sequence length="29" mass="3112">VPRRSISTVIGMGLERQSGRKLKSVTIAA</sequence>
<protein>
    <submittedName>
        <fullName evidence="1">Uncharacterized protein</fullName>
    </submittedName>
</protein>
<accession>X1IMR0</accession>
<dbReference type="EMBL" id="BARU01038352">
    <property type="protein sequence ID" value="GAH83736.1"/>
    <property type="molecule type" value="Genomic_DNA"/>
</dbReference>
<organism evidence="1">
    <name type="scientific">marine sediment metagenome</name>
    <dbReference type="NCBI Taxonomy" id="412755"/>
    <lineage>
        <taxon>unclassified sequences</taxon>
        <taxon>metagenomes</taxon>
        <taxon>ecological metagenomes</taxon>
    </lineage>
</organism>